<evidence type="ECO:0000313" key="2">
    <source>
        <dbReference type="EMBL" id="RZF56872.1"/>
    </source>
</evidence>
<protein>
    <submittedName>
        <fullName evidence="2">Uncharacterized protein</fullName>
    </submittedName>
</protein>
<keyword evidence="1" id="KW-1133">Transmembrane helix</keyword>
<name>A0A4Q6XK91_9GAMM</name>
<dbReference type="Proteomes" id="UP000292110">
    <property type="component" value="Unassembled WGS sequence"/>
</dbReference>
<accession>A0A4Q6XK91</accession>
<keyword evidence="1" id="KW-0472">Membrane</keyword>
<feature type="transmembrane region" description="Helical" evidence="1">
    <location>
        <begin position="29"/>
        <end position="49"/>
    </location>
</feature>
<proteinExistence type="predicted"/>
<gene>
    <name evidence="2" type="ORF">EXE30_01035</name>
</gene>
<dbReference type="AlphaFoldDB" id="A0A4Q6XK91"/>
<organism evidence="2 3">
    <name type="scientific">Acinetobacter halotolerans</name>
    <dbReference type="NCBI Taxonomy" id="1752076"/>
    <lineage>
        <taxon>Bacteria</taxon>
        <taxon>Pseudomonadati</taxon>
        <taxon>Pseudomonadota</taxon>
        <taxon>Gammaproteobacteria</taxon>
        <taxon>Moraxellales</taxon>
        <taxon>Moraxellaceae</taxon>
        <taxon>Acinetobacter</taxon>
    </lineage>
</organism>
<dbReference type="EMBL" id="SGIM01000001">
    <property type="protein sequence ID" value="RZF56872.1"/>
    <property type="molecule type" value="Genomic_DNA"/>
</dbReference>
<evidence type="ECO:0000256" key="1">
    <source>
        <dbReference type="SAM" id="Phobius"/>
    </source>
</evidence>
<keyword evidence="1" id="KW-0812">Transmembrane</keyword>
<evidence type="ECO:0000313" key="3">
    <source>
        <dbReference type="Proteomes" id="UP000292110"/>
    </source>
</evidence>
<feature type="transmembrane region" description="Helical" evidence="1">
    <location>
        <begin position="61"/>
        <end position="79"/>
    </location>
</feature>
<keyword evidence="3" id="KW-1185">Reference proteome</keyword>
<reference evidence="2 3" key="1">
    <citation type="submission" date="2019-02" db="EMBL/GenBank/DDBJ databases">
        <title>The draft genome of Acinetobacter halotolerans strain JCM 31009.</title>
        <authorList>
            <person name="Qin J."/>
            <person name="Feng Y."/>
            <person name="Nemec A."/>
            <person name="Zong Z."/>
        </authorList>
    </citation>
    <scope>NUCLEOTIDE SEQUENCE [LARGE SCALE GENOMIC DNA]</scope>
    <source>
        <strain evidence="2 3">JCM 31009</strain>
    </source>
</reference>
<comment type="caution">
    <text evidence="2">The sequence shown here is derived from an EMBL/GenBank/DDBJ whole genome shotgun (WGS) entry which is preliminary data.</text>
</comment>
<sequence length="81" mass="9236">MRTLIIVTIGLLTALTLLSLIPKKHLILAGIIFSIGWLGLVLWNLRIGLSHGYTLAQETPIHLILFVLPVTAYWLYFYFRT</sequence>
<dbReference type="RefSeq" id="WP_130160820.1">
    <property type="nucleotide sequence ID" value="NZ_SGIM01000001.1"/>
</dbReference>